<accession>A0ABQ0WX63</accession>
<reference evidence="2 3" key="1">
    <citation type="submission" date="2019-07" db="EMBL/GenBank/DDBJ databases">
        <title>Whole genome shotgun sequence of Lactobacillus zymae NBRC 107157.</title>
        <authorList>
            <person name="Hosoyama A."/>
            <person name="Uohara A."/>
            <person name="Ohji S."/>
            <person name="Ichikawa N."/>
        </authorList>
    </citation>
    <scope>NUCLEOTIDE SEQUENCE [LARGE SCALE GENOMIC DNA]</scope>
    <source>
        <strain evidence="2 3">NBRC 107157</strain>
    </source>
</reference>
<organism evidence="2 3">
    <name type="scientific">Levilactobacillus zymae</name>
    <dbReference type="NCBI Taxonomy" id="267363"/>
    <lineage>
        <taxon>Bacteria</taxon>
        <taxon>Bacillati</taxon>
        <taxon>Bacillota</taxon>
        <taxon>Bacilli</taxon>
        <taxon>Lactobacillales</taxon>
        <taxon>Lactobacillaceae</taxon>
        <taxon>Levilactobacillus</taxon>
    </lineage>
</organism>
<keyword evidence="3" id="KW-1185">Reference proteome</keyword>
<sequence>MQQWFKPILGVRQYHQLLVTAADLLEQRVPHPTATLAETCFQGQPTPLNPARYWPPNRAFRGQRVPRPTATLAETCFQGQPTPLNPARIKIQDRDFHPSDVNARGLTVPDAL</sequence>
<gene>
    <name evidence="2" type="ORF">LZY01_12960</name>
</gene>
<evidence type="ECO:0000313" key="3">
    <source>
        <dbReference type="Proteomes" id="UP000321794"/>
    </source>
</evidence>
<evidence type="ECO:0000256" key="1">
    <source>
        <dbReference type="SAM" id="MobiDB-lite"/>
    </source>
</evidence>
<protein>
    <submittedName>
        <fullName evidence="2">Uncharacterized protein</fullName>
    </submittedName>
</protein>
<evidence type="ECO:0000313" key="2">
    <source>
        <dbReference type="EMBL" id="GEO72128.1"/>
    </source>
</evidence>
<dbReference type="EMBL" id="BJZK01000014">
    <property type="protein sequence ID" value="GEO72128.1"/>
    <property type="molecule type" value="Genomic_DNA"/>
</dbReference>
<proteinExistence type="predicted"/>
<feature type="region of interest" description="Disordered" evidence="1">
    <location>
        <begin position="91"/>
        <end position="112"/>
    </location>
</feature>
<dbReference type="Proteomes" id="UP000321794">
    <property type="component" value="Unassembled WGS sequence"/>
</dbReference>
<name>A0ABQ0WX63_9LACO</name>
<comment type="caution">
    <text evidence="2">The sequence shown here is derived from an EMBL/GenBank/DDBJ whole genome shotgun (WGS) entry which is preliminary data.</text>
</comment>